<keyword evidence="1" id="KW-0812">Transmembrane</keyword>
<reference evidence="2" key="1">
    <citation type="journal article" date="2011" name="PLoS Biol.">
        <title>Gene gain and loss during evolution of obligate parasitism in the white rust pathogen of Arabidopsis thaliana.</title>
        <authorList>
            <person name="Kemen E."/>
            <person name="Gardiner A."/>
            <person name="Schultz-Larsen T."/>
            <person name="Kemen A.C."/>
            <person name="Balmuth A.L."/>
            <person name="Robert-Seilaniantz A."/>
            <person name="Bailey K."/>
            <person name="Holub E."/>
            <person name="Studholme D.J."/>
            <person name="Maclean D."/>
            <person name="Jones J.D."/>
        </authorList>
    </citation>
    <scope>NUCLEOTIDE SEQUENCE</scope>
</reference>
<keyword evidence="1" id="KW-0472">Membrane</keyword>
<sequence>MEDSPLRYRFLKAAHGGVAMSPSTLANASIWSIAATGVAFGVIHVLTGPDHLSALATLSSGSSWYSFVLGARWGCGHSLGLIATAILFISLDGKFDFTSINFYTDVLVGVFMIVLGLYGVREGVLKVSQTYRDRLVTVPGSEDGESKGSQAKSVQVYLSKEERGGNVVETGESIHLEECSMQKLGATDHEVLLGVSSESSSTTFEKQRARCLRWRDNVSTRIRTVRLTDSTTQKYTAFLVGIVHGVAGPGGILGVLPAVGLHDTIKSITYLGSFCIASVLIMGMFAGCYGEATARLGQRSEVIAYRISVFSSMLSVIVGVIWIILASIH</sequence>
<dbReference type="PANTHER" id="PTHR33876">
    <property type="entry name" value="UNNAMED PRODUCT"/>
    <property type="match status" value="1"/>
</dbReference>
<dbReference type="EMBL" id="FR824254">
    <property type="protein sequence ID" value="CCA23831.1"/>
    <property type="molecule type" value="Genomic_DNA"/>
</dbReference>
<feature type="transmembrane region" description="Helical" evidence="1">
    <location>
        <begin position="102"/>
        <end position="120"/>
    </location>
</feature>
<feature type="transmembrane region" description="Helical" evidence="1">
    <location>
        <begin position="302"/>
        <end position="325"/>
    </location>
</feature>
<proteinExistence type="predicted"/>
<dbReference type="InterPro" id="IPR052776">
    <property type="entry name" value="Chloro_ReproSupport/MetalTrans"/>
</dbReference>
<evidence type="ECO:0000313" key="2">
    <source>
        <dbReference type="EMBL" id="CCA23831.1"/>
    </source>
</evidence>
<dbReference type="PANTHER" id="PTHR33876:SF4">
    <property type="entry name" value="CHLOROPLAST PROTEIN FOR GROWTH AND FERTILITY 2"/>
    <property type="match status" value="1"/>
</dbReference>
<feature type="transmembrane region" description="Helical" evidence="1">
    <location>
        <begin position="67"/>
        <end position="90"/>
    </location>
</feature>
<dbReference type="AlphaFoldDB" id="F0WR70"/>
<feature type="transmembrane region" description="Helical" evidence="1">
    <location>
        <begin position="28"/>
        <end position="46"/>
    </location>
</feature>
<protein>
    <submittedName>
        <fullName evidence="2">Uncharacterized protein AlNc14C209G8878</fullName>
    </submittedName>
</protein>
<accession>F0WR70</accession>
<feature type="transmembrane region" description="Helical" evidence="1">
    <location>
        <begin position="235"/>
        <end position="256"/>
    </location>
</feature>
<dbReference type="HOGENOM" id="CLU_053247_1_0_1"/>
<organism evidence="2">
    <name type="scientific">Albugo laibachii Nc14</name>
    <dbReference type="NCBI Taxonomy" id="890382"/>
    <lineage>
        <taxon>Eukaryota</taxon>
        <taxon>Sar</taxon>
        <taxon>Stramenopiles</taxon>
        <taxon>Oomycota</taxon>
        <taxon>Peronosporomycetes</taxon>
        <taxon>Albuginales</taxon>
        <taxon>Albuginaceae</taxon>
        <taxon>Albugo</taxon>
    </lineage>
</organism>
<name>F0WR70_9STRA</name>
<reference evidence="2" key="2">
    <citation type="submission" date="2011-02" db="EMBL/GenBank/DDBJ databases">
        <authorList>
            <person name="MacLean D."/>
        </authorList>
    </citation>
    <scope>NUCLEOTIDE SEQUENCE</scope>
</reference>
<keyword evidence="1" id="KW-1133">Transmembrane helix</keyword>
<feature type="transmembrane region" description="Helical" evidence="1">
    <location>
        <begin position="268"/>
        <end position="290"/>
    </location>
</feature>
<evidence type="ECO:0000256" key="1">
    <source>
        <dbReference type="SAM" id="Phobius"/>
    </source>
</evidence>
<gene>
    <name evidence="2" type="primary">AlNc14C209G8878</name>
    <name evidence="2" type="ORF">ALNC14_099750</name>
</gene>